<dbReference type="InterPro" id="IPR011059">
    <property type="entry name" value="Metal-dep_hydrolase_composite"/>
</dbReference>
<evidence type="ECO:0000256" key="3">
    <source>
        <dbReference type="ARBA" id="ARBA00022801"/>
    </source>
</evidence>
<feature type="domain" description="Adenine deaminase C-terminal" evidence="8">
    <location>
        <begin position="451"/>
        <end position="618"/>
    </location>
</feature>
<feature type="domain" description="Amidohydrolase-related" evidence="7">
    <location>
        <begin position="122"/>
        <end position="387"/>
    </location>
</feature>
<dbReference type="Proteomes" id="UP000003678">
    <property type="component" value="Unassembled WGS sequence"/>
</dbReference>
<dbReference type="PANTHER" id="PTHR11113">
    <property type="entry name" value="N-ACETYLGLUCOSAMINE-6-PHOSPHATE DEACETYLASE"/>
    <property type="match status" value="1"/>
</dbReference>
<comment type="catalytic activity">
    <reaction evidence="5 6">
        <text>adenine + H2O + H(+) = hypoxanthine + NH4(+)</text>
        <dbReference type="Rhea" id="RHEA:23688"/>
        <dbReference type="ChEBI" id="CHEBI:15377"/>
        <dbReference type="ChEBI" id="CHEBI:15378"/>
        <dbReference type="ChEBI" id="CHEBI:16708"/>
        <dbReference type="ChEBI" id="CHEBI:17368"/>
        <dbReference type="ChEBI" id="CHEBI:28938"/>
        <dbReference type="EC" id="3.5.4.2"/>
    </reaction>
</comment>
<dbReference type="InterPro" id="IPR026912">
    <property type="entry name" value="Adenine_deam_C"/>
</dbReference>
<dbReference type="NCBIfam" id="TIGR01178">
    <property type="entry name" value="ade"/>
    <property type="match status" value="1"/>
</dbReference>
<dbReference type="SUPFAM" id="SSF51556">
    <property type="entry name" value="Metallo-dependent hydrolases"/>
    <property type="match status" value="1"/>
</dbReference>
<organism evidence="9 10">
    <name type="scientific">Brucella ceti str. Cudo</name>
    <dbReference type="NCBI Taxonomy" id="595497"/>
    <lineage>
        <taxon>Bacteria</taxon>
        <taxon>Pseudomonadati</taxon>
        <taxon>Pseudomonadota</taxon>
        <taxon>Alphaproteobacteria</taxon>
        <taxon>Hyphomicrobiales</taxon>
        <taxon>Brucellaceae</taxon>
        <taxon>Brucella/Ochrobactrum group</taxon>
        <taxon>Brucella</taxon>
    </lineage>
</organism>
<reference evidence="9 10" key="1">
    <citation type="submission" date="2009-03" db="EMBL/GenBank/DDBJ databases">
        <authorList>
            <person name="Setubal J.C."/>
            <person name="Boyle S."/>
            <person name="Crasta O.R."/>
            <person name="Gillespie J.J."/>
            <person name="Kenyon R.W."/>
            <person name="Lu J."/>
            <person name="Mane S."/>
            <person name="Nagrani S."/>
            <person name="Shallom J.M."/>
            <person name="Shallom S."/>
            <person name="Shukla M."/>
            <person name="Snyder E.E."/>
            <person name="Sobral B.W."/>
            <person name="Wattam A.R."/>
            <person name="Will R."/>
            <person name="Williams K."/>
            <person name="Yoo H."/>
            <person name="Bruce D.H."/>
            <person name="Detter C."/>
            <person name="Munk C."/>
            <person name="Brettin T.S."/>
            <person name="Ficht T."/>
        </authorList>
    </citation>
    <scope>NUCLEOTIDE SEQUENCE [LARGE SCALE GENOMIC DNA]</scope>
    <source>
        <strain evidence="9 10">Cudo</strain>
    </source>
</reference>
<dbReference type="Gene3D" id="2.30.40.10">
    <property type="entry name" value="Urease, subunit C, domain 1"/>
    <property type="match status" value="1"/>
</dbReference>
<dbReference type="InterPro" id="IPR006680">
    <property type="entry name" value="Amidohydro-rel"/>
</dbReference>
<evidence type="ECO:0000259" key="7">
    <source>
        <dbReference type="Pfam" id="PF01979"/>
    </source>
</evidence>
<comment type="caution">
    <text evidence="9">The sequence shown here is derived from an EMBL/GenBank/DDBJ whole genome shotgun (WGS) entry which is preliminary data.</text>
</comment>
<name>C0GBI3_9HYPH</name>
<dbReference type="Pfam" id="PF01979">
    <property type="entry name" value="Amidohydro_1"/>
    <property type="match status" value="1"/>
</dbReference>
<dbReference type="EMBL" id="ACJD01000007">
    <property type="protein sequence ID" value="EEH12684.1"/>
    <property type="molecule type" value="Genomic_DNA"/>
</dbReference>
<evidence type="ECO:0000256" key="1">
    <source>
        <dbReference type="ARBA" id="ARBA00006773"/>
    </source>
</evidence>
<accession>C0GBI3</accession>
<dbReference type="PANTHER" id="PTHR11113:SF2">
    <property type="entry name" value="ADENINE DEAMINASE"/>
    <property type="match status" value="1"/>
</dbReference>
<dbReference type="Pfam" id="PF13382">
    <property type="entry name" value="Adenine_deam_C"/>
    <property type="match status" value="1"/>
</dbReference>
<dbReference type="CDD" id="cd01295">
    <property type="entry name" value="AdeC"/>
    <property type="match status" value="1"/>
</dbReference>
<evidence type="ECO:0000313" key="10">
    <source>
        <dbReference type="Proteomes" id="UP000003678"/>
    </source>
</evidence>
<protein>
    <recommendedName>
        <fullName evidence="2 6">Adenine deaminase</fullName>
        <shortName evidence="6">Adenase</shortName>
        <shortName evidence="6">Adenine aminase</shortName>
        <ecNumber evidence="2 6">3.5.4.2</ecNumber>
    </recommendedName>
</protein>
<dbReference type="GO" id="GO:0006146">
    <property type="term" value="P:adenine catabolic process"/>
    <property type="evidence" value="ECO:0007669"/>
    <property type="project" value="InterPro"/>
</dbReference>
<gene>
    <name evidence="6 9" type="primary">ade</name>
    <name evidence="9" type="ORF">BCETI_7000105</name>
</gene>
<sequence length="622" mass="67100">MSLPRKGDGVLVNPQKANCKQVLMIADAQMQAPVENQVYCGLRHCDSFCELIPMKGCEAMLEWMIDQGAGREPADIVLKGGRFLDLITGELVESDIAICEDRIVGTFGTYRGKHEIDVSGRIVVPGFIDTHLHIESSQVTPHEFDRCVLPQGVTTAICDPHEIANVLGAEGIRFFLDSALETVMDIRVQLSSCVPATHMETSGAELLIDDLLPFADHPKVIGLAEFMNFPGVLAKDPECMAKLRAFQGRHIDGHAPLLRGLDLNGYIAAGIRTEHEATNAEEALEKLRKGMYVLVREGSVSKDLKALMPIITERHAQFLALCTDDRNPLDIADQGHLDYLIRTAIAGGVEPLAIYRAASVSAARAFGLFDRGLVAPGQRADLVVVDSLEGCHAEIVLSAGRVVSEALFAARKPVAEVGRNSVKAPRVTASNFRSQSNSGKTRAIGIVPGKIITQNLEFDLKVGPNGVEPDLERDVVKVAVIERHGKNGNIATGFVHGFGLKAGAIASTVSHDSHNICVVGASDEDIATAANRLGEIEGGFVVVRDGKALAEMPLPIAGLMSTEPYETVREALRKLRHAAEDLGSVLEEPFLQLAFIALPVIPHLKITDRGLVDVDKFEFVGN</sequence>
<dbReference type="AlphaFoldDB" id="C0GBI3"/>
<evidence type="ECO:0000256" key="6">
    <source>
        <dbReference type="HAMAP-Rule" id="MF_01518"/>
    </source>
</evidence>
<dbReference type="SUPFAM" id="SSF51338">
    <property type="entry name" value="Composite domain of metallo-dependent hydrolases"/>
    <property type="match status" value="1"/>
</dbReference>
<keyword evidence="4 6" id="KW-0464">Manganese</keyword>
<evidence type="ECO:0000256" key="5">
    <source>
        <dbReference type="ARBA" id="ARBA00047720"/>
    </source>
</evidence>
<evidence type="ECO:0000256" key="4">
    <source>
        <dbReference type="ARBA" id="ARBA00023211"/>
    </source>
</evidence>
<dbReference type="GO" id="GO:0000034">
    <property type="term" value="F:adenine deaminase activity"/>
    <property type="evidence" value="ECO:0007669"/>
    <property type="project" value="UniProtKB-UniRule"/>
</dbReference>
<proteinExistence type="inferred from homology"/>
<dbReference type="EC" id="3.5.4.2" evidence="2 6"/>
<comment type="similarity">
    <text evidence="1 6">Belongs to the metallo-dependent hydrolases superfamily. Adenine deaminase family.</text>
</comment>
<dbReference type="HAMAP" id="MF_01518">
    <property type="entry name" value="Adenine_deamin"/>
    <property type="match status" value="1"/>
</dbReference>
<evidence type="ECO:0000259" key="8">
    <source>
        <dbReference type="Pfam" id="PF13382"/>
    </source>
</evidence>
<evidence type="ECO:0000313" key="9">
    <source>
        <dbReference type="EMBL" id="EEH12684.1"/>
    </source>
</evidence>
<dbReference type="InterPro" id="IPR006679">
    <property type="entry name" value="Adenine_deam"/>
</dbReference>
<keyword evidence="3 6" id="KW-0378">Hydrolase</keyword>
<dbReference type="Gene3D" id="3.20.20.140">
    <property type="entry name" value="Metal-dependent hydrolases"/>
    <property type="match status" value="1"/>
</dbReference>
<evidence type="ECO:0000256" key="2">
    <source>
        <dbReference type="ARBA" id="ARBA00012782"/>
    </source>
</evidence>
<comment type="cofactor">
    <cofactor evidence="6">
        <name>Mn(2+)</name>
        <dbReference type="ChEBI" id="CHEBI:29035"/>
    </cofactor>
</comment>
<dbReference type="InterPro" id="IPR032466">
    <property type="entry name" value="Metal_Hydrolase"/>
</dbReference>